<feature type="compositionally biased region" description="Basic and acidic residues" evidence="2">
    <location>
        <begin position="722"/>
        <end position="739"/>
    </location>
</feature>
<evidence type="ECO:0000313" key="4">
    <source>
        <dbReference type="Proteomes" id="UP000325672"/>
    </source>
</evidence>
<feature type="region of interest" description="Disordered" evidence="2">
    <location>
        <begin position="1"/>
        <end position="25"/>
    </location>
</feature>
<accession>A0A5N6SI80</accession>
<feature type="compositionally biased region" description="Basic and acidic residues" evidence="2">
    <location>
        <begin position="574"/>
        <end position="609"/>
    </location>
</feature>
<proteinExistence type="predicted"/>
<feature type="compositionally biased region" description="Basic and acidic residues" evidence="2">
    <location>
        <begin position="842"/>
        <end position="877"/>
    </location>
</feature>
<feature type="compositionally biased region" description="Basic and acidic residues" evidence="2">
    <location>
        <begin position="1112"/>
        <end position="1151"/>
    </location>
</feature>
<feature type="compositionally biased region" description="Basic and acidic residues" evidence="2">
    <location>
        <begin position="11"/>
        <end position="22"/>
    </location>
</feature>
<gene>
    <name evidence="3" type="ORF">BDV38DRAFT_286639</name>
</gene>
<dbReference type="GO" id="GO:0005854">
    <property type="term" value="C:nascent polypeptide-associated complex"/>
    <property type="evidence" value="ECO:0007669"/>
    <property type="project" value="InterPro"/>
</dbReference>
<feature type="compositionally biased region" description="Basic and acidic residues" evidence="2">
    <location>
        <begin position="199"/>
        <end position="210"/>
    </location>
</feature>
<name>A0A5N6SI80_ASPPS</name>
<dbReference type="RefSeq" id="XP_031909662.1">
    <property type="nucleotide sequence ID" value="XM_032060714.1"/>
</dbReference>
<feature type="compositionally biased region" description="Basic and acidic residues" evidence="2">
    <location>
        <begin position="1003"/>
        <end position="1029"/>
    </location>
</feature>
<dbReference type="Gene3D" id="1.10.287.1490">
    <property type="match status" value="1"/>
</dbReference>
<feature type="region of interest" description="Disordered" evidence="2">
    <location>
        <begin position="1669"/>
        <end position="1693"/>
    </location>
</feature>
<evidence type="ECO:0000313" key="3">
    <source>
        <dbReference type="EMBL" id="KAE8133599.1"/>
    </source>
</evidence>
<feature type="region of interest" description="Disordered" evidence="2">
    <location>
        <begin position="1101"/>
        <end position="1155"/>
    </location>
</feature>
<feature type="region of interest" description="Disordered" evidence="2">
    <location>
        <begin position="494"/>
        <end position="610"/>
    </location>
</feature>
<dbReference type="PANTHER" id="PTHR21713">
    <property type="entry name" value="NASCENT POLYPEPTIDE ASSOCIATED COMPLEX ALPHA SUBUNIT-RELATED"/>
    <property type="match status" value="1"/>
</dbReference>
<feature type="compositionally biased region" description="Basic and acidic residues" evidence="2">
    <location>
        <begin position="263"/>
        <end position="292"/>
    </location>
</feature>
<feature type="compositionally biased region" description="Basic and acidic residues" evidence="2">
    <location>
        <begin position="220"/>
        <end position="237"/>
    </location>
</feature>
<feature type="compositionally biased region" description="Basic and acidic residues" evidence="2">
    <location>
        <begin position="498"/>
        <end position="517"/>
    </location>
</feature>
<feature type="region of interest" description="Disordered" evidence="2">
    <location>
        <begin position="837"/>
        <end position="877"/>
    </location>
</feature>
<dbReference type="OrthoDB" id="3219467at2759"/>
<sequence>MSDHSISAEATPRRLELPKGEGEQELEDLECEPLNNYLGSIIRNAQVKFRDDAEAEPPVELPSLVHGDSESEEEQFMPRHQMVTNFLSAGSGSGSVGGITVGGAVVENLSLVVPRDRDGGFGDLPVLPITAMGQEKTELVAIVGKDPEAGAATSIPILLMPDEEEDEGEPSRAGVGDTMSGLAGASVLANFAPKRKTKPQVEENPKKKAGEGTTAETEVAEDRAKKEDEAKVAKTELDNYVLSGDIKNLFGIKGLKGKLYKYKGPETKEDKKKTKDKREDKKEGKGEGKGEGDDQPSENDQGDAEPKAGTAGKDTPELKAGSDDSGPNGDKAGKQDEKGSKDEKDKKAKEKKEPAREKVKINPKSLALLGKPLGTLLPFLESEEIESLPVENLEFTYCEEKSGQFFPPGLRLEVDVPLTGSLQWATDALQKMFGEKRTPKKVHLSADLGKTRDWSKRPKVGDFALRGYFKDFGCQTWDILQFKALGLELTATKAASKNAKDNTKGKDEKETEKKSDKGDDESEQQMSHNATGEHPSEPNGTKSDEPKAEVTTKPASTVQAEPDSTESEAQQDDANGKTEESSSSKKDEEGKSVSKDGKEDSKDKKDKLQKSYNYGFGFFGTVSFIKVPYAKSPLDLHIRIARDFEVEKEKKKEAKKDEAKEKKRQTKDDEGEAKNEGNENESKKAEPLEKKDEPSRETQKASEDTEQIANDAAPADSTAGDGDEKALQPTEGDSKPKTAEKKKHSDGRHKRIWNVVIFCDEWKEIYGVKHVSLKKAELKWSFEQGNFKKSMAFDLSADIKLGAGTFKVKGKVSKADSFIDAELGDVSYRDLKKIHAQIQGHDVPEEKKKEEKEQTAAELKEESKKKEAEKKEETKETQGNEFIFNKIHLKLSSQFIEKEKTRVGSLLLEGHVTFNGKASAKALLEINRDGMTISGGLADYQIPDVPVTIKQARMHIFIGFNRNKKQKKIEESKTNDNKLITDPLSEGKSGQPDQGETTAVAEAHADSKPDASETKQIKESNRKEKKTRRESEFAVLGVVKIHQVTVSVGLYIARKNDKENRDWLAFGSIQNCTLSQFVPELKDSPLNLQLDNIALIASSEDREIKEEEEDKQDEKMDKKEDKKGEKKGEKKEDKKEDKKGDKKEDKKDAGDPHAGVLQQVESYKYPIRKGVQLCATIRKFDALEQLNDKKPVDGLILIIAFTPEGLEIGIDLPKTLQVKLFDDAILGDFGAKILATEGALALSTTLTLMVHGQRPIRVNGKIKGSCLQANAELYMNPKDKWINPFQLNDKVVVSKLGVGAGITYATVCVSGPDQVSIRGRVDIGKDFHAEMALSLGVKKEQVIYFDISEINVSKLIQLVGEMTDRVELQNLNGGEDFLVFRDIMFFISTGGMALGVRYDRGIHVRGSVEFFGKTGRFDGRIGDDGIVIKGAIDNFNIGGLKVHSARDEGKPAMMDIEMTGEKQKVLMDGVISFHTFELSIFIDAYLQEKRLEADISIKFTEHILLHLKAKANVSDFQSLDGVVMNFEAEIRPDVLGAVFEAIDQAIATLGKMASDKLKEIEQELQRQVDEKESELNTMNKDLQRLKQQVEKQVQEREDQIDKESQKRKELEEELKGLEKAVEAAEADQNKNEREIRNLKARKEKKEREFDDKIREKELEYRQKVQEERDKQKELEEKREKLEKQKEASFGDALRSKEEADRSWAWWVAEEDRLYQKIQENKRKAWRAWDAWDWGGANYWNCVVKKQEIELEWMHGKKAADAEARHAAEKALSSPLWRTIENGLNEAVQKIEDHAKALEHIINGEGYKAIQVLQKDRKRELDNQIAALKRLERISKEIEKKLTTARQALKRNKGRITEEERTLQKEVERLQGELKTRPFEEAYRAKLQEHESVKAQIKNIQKKLSEIRSGIDKATKSAQRYVDVLKQATPAVERIVITGSTDVFAKNKPLAFKVEARWMGKPLHVDVQWAPGWAVAELYDQIGSKVLEAAGKEA</sequence>
<feature type="compositionally biased region" description="Acidic residues" evidence="2">
    <location>
        <begin position="293"/>
        <end position="303"/>
    </location>
</feature>
<feature type="region of interest" description="Disordered" evidence="2">
    <location>
        <begin position="189"/>
        <end position="238"/>
    </location>
</feature>
<feature type="region of interest" description="Disordered" evidence="2">
    <location>
        <begin position="643"/>
        <end position="746"/>
    </location>
</feature>
<feature type="region of interest" description="Disordered" evidence="2">
    <location>
        <begin position="965"/>
        <end position="1029"/>
    </location>
</feature>
<reference evidence="3 4" key="1">
    <citation type="submission" date="2019-04" db="EMBL/GenBank/DDBJ databases">
        <title>Friends and foes A comparative genomics study of 23 Aspergillus species from section Flavi.</title>
        <authorList>
            <consortium name="DOE Joint Genome Institute"/>
            <person name="Kjaerbolling I."/>
            <person name="Vesth T."/>
            <person name="Frisvad J.C."/>
            <person name="Nybo J.L."/>
            <person name="Theobald S."/>
            <person name="Kildgaard S."/>
            <person name="Isbrandt T."/>
            <person name="Kuo A."/>
            <person name="Sato A."/>
            <person name="Lyhne E.K."/>
            <person name="Kogle M.E."/>
            <person name="Wiebenga A."/>
            <person name="Kun R.S."/>
            <person name="Lubbers R.J."/>
            <person name="Makela M.R."/>
            <person name="Barry K."/>
            <person name="Chovatia M."/>
            <person name="Clum A."/>
            <person name="Daum C."/>
            <person name="Haridas S."/>
            <person name="He G."/>
            <person name="LaButti K."/>
            <person name="Lipzen A."/>
            <person name="Mondo S."/>
            <person name="Riley R."/>
            <person name="Salamov A."/>
            <person name="Simmons B.A."/>
            <person name="Magnuson J.K."/>
            <person name="Henrissat B."/>
            <person name="Mortensen U.H."/>
            <person name="Larsen T.O."/>
            <person name="Devries R.P."/>
            <person name="Grigoriev I.V."/>
            <person name="Machida M."/>
            <person name="Baker S.E."/>
            <person name="Andersen M.R."/>
        </authorList>
    </citation>
    <scope>NUCLEOTIDE SEQUENCE [LARGE SCALE GENOMIC DNA]</scope>
    <source>
        <strain evidence="3 4">CBS 117625</strain>
    </source>
</reference>
<dbReference type="Proteomes" id="UP000325672">
    <property type="component" value="Unassembled WGS sequence"/>
</dbReference>
<organism evidence="3 4">
    <name type="scientific">Aspergillus pseudotamarii</name>
    <dbReference type="NCBI Taxonomy" id="132259"/>
    <lineage>
        <taxon>Eukaryota</taxon>
        <taxon>Fungi</taxon>
        <taxon>Dikarya</taxon>
        <taxon>Ascomycota</taxon>
        <taxon>Pezizomycotina</taxon>
        <taxon>Eurotiomycetes</taxon>
        <taxon>Eurotiomycetidae</taxon>
        <taxon>Eurotiales</taxon>
        <taxon>Aspergillaceae</taxon>
        <taxon>Aspergillus</taxon>
        <taxon>Aspergillus subgen. Circumdati</taxon>
    </lineage>
</organism>
<keyword evidence="1" id="KW-0175">Coiled coil</keyword>
<keyword evidence="4" id="KW-1185">Reference proteome</keyword>
<dbReference type="GeneID" id="43644924"/>
<feature type="region of interest" description="Disordered" evidence="2">
    <location>
        <begin position="258"/>
        <end position="359"/>
    </location>
</feature>
<feature type="compositionally biased region" description="Basic and acidic residues" evidence="2">
    <location>
        <begin position="643"/>
        <end position="703"/>
    </location>
</feature>
<protein>
    <submittedName>
        <fullName evidence="3">Uncharacterized protein</fullName>
    </submittedName>
</protein>
<dbReference type="EMBL" id="ML743614">
    <property type="protein sequence ID" value="KAE8133599.1"/>
    <property type="molecule type" value="Genomic_DNA"/>
</dbReference>
<feature type="compositionally biased region" description="Basic and acidic residues" evidence="2">
    <location>
        <begin position="331"/>
        <end position="359"/>
    </location>
</feature>
<dbReference type="InterPro" id="IPR016641">
    <property type="entry name" value="EGD2/NACA0like"/>
</dbReference>
<evidence type="ECO:0000256" key="2">
    <source>
        <dbReference type="SAM" id="MobiDB-lite"/>
    </source>
</evidence>
<feature type="coiled-coil region" evidence="1">
    <location>
        <begin position="1820"/>
        <end position="1902"/>
    </location>
</feature>
<evidence type="ECO:0000256" key="1">
    <source>
        <dbReference type="SAM" id="Coils"/>
    </source>
</evidence>